<dbReference type="Proteomes" id="UP000722791">
    <property type="component" value="Unassembled WGS sequence"/>
</dbReference>
<evidence type="ECO:0000313" key="10">
    <source>
        <dbReference type="EMBL" id="GIL99032.1"/>
    </source>
</evidence>
<feature type="compositionally biased region" description="Gly residues" evidence="8">
    <location>
        <begin position="248"/>
        <end position="257"/>
    </location>
</feature>
<dbReference type="InterPro" id="IPR029063">
    <property type="entry name" value="SAM-dependent_MTases_sf"/>
</dbReference>
<dbReference type="GO" id="GO:0000049">
    <property type="term" value="F:tRNA binding"/>
    <property type="evidence" value="ECO:0007669"/>
    <property type="project" value="UniProtKB-UniRule"/>
</dbReference>
<comment type="caution">
    <text evidence="10">The sequence shown here is derived from an EMBL/GenBank/DDBJ whole genome shotgun (WGS) entry which is preliminary data.</text>
</comment>
<sequence>MLLPLTSGHGFNIRIKPRPLASMPRALASTTGSGTADAALNDDAWKVRGERGVSFVTGEAFYRAESCAGRDLAVLVAALHRRRTGRLRVLDVMGGSGMRGARYFAQADADEVWVNDGNMDLHYAVVYNMCSAAGLPVPWVQAGCATAATAWPAAVARDGMAGLGPSDQAATAATSEGGKVSGRSLRDLASHWEGLAQRLRLAGLARDVWQWDVPRPTGSCAEALRPGQLLTPAVMDAAADSKATACGLTGGESGGSGSSSSSRSNVPGPSSYRNLGLTEAQLEEEPTGRHRRIRISHADANRLLTNCYMRESYYDLVDVDSFGSETMHFPAAIDAVRYGGLIYLTSTDGFTTSGKRPARGLAAYGSYARATPWANEQGLRMIIGSAVREAAARGVTLTPVFSLYSYHGPVFRVMLRATRSAEWPAHHYGFIGHCFVHGDNYVVGWRQLGKATCRCEARGRRPTHGPPNAVRGMETANSTTVTSRGTGMDANDVPSSACTSPSSPRGIHGHTRSRELDSRSSKAGRLGDPGQTEDSWDSGAEDGPATATQLVISGPLWTGPLHDAAELQAMAAEAARRGWTGFGLDVAAAPNLQNRVKSSRNVRPLEELLELLLEEADPRLPPGFFSIDESVARRLVRPPPRDGLIAALRQEGFAAARCHLEARAVRTNACMADVLRVAEERLGIPQRRQR</sequence>
<evidence type="ECO:0000256" key="6">
    <source>
        <dbReference type="ARBA" id="ARBA00022884"/>
    </source>
</evidence>
<comment type="similarity">
    <text evidence="7">Belongs to the class I-like SAM-binding methyltransferase superfamily. Trm1 family.</text>
</comment>
<keyword evidence="6 7" id="KW-0694">RNA-binding</keyword>
<dbReference type="Proteomes" id="UP000747110">
    <property type="component" value="Unassembled WGS sequence"/>
</dbReference>
<dbReference type="Pfam" id="PF02005">
    <property type="entry name" value="TRM"/>
    <property type="match status" value="2"/>
</dbReference>
<dbReference type="GO" id="GO:0002940">
    <property type="term" value="P:tRNA N2-guanine methylation"/>
    <property type="evidence" value="ECO:0007669"/>
    <property type="project" value="TreeGrafter"/>
</dbReference>
<dbReference type="PROSITE" id="PS51626">
    <property type="entry name" value="SAM_MT_TRM1"/>
    <property type="match status" value="1"/>
</dbReference>
<dbReference type="InterPro" id="IPR042296">
    <property type="entry name" value="tRNA_met_Trm1_C"/>
</dbReference>
<dbReference type="AlphaFoldDB" id="A0A8J4DAI8"/>
<dbReference type="PANTHER" id="PTHR10631">
    <property type="entry name" value="N 2 ,N 2 -DIMETHYLGUANOSINE TRNA METHYLTRANSFERASE"/>
    <property type="match status" value="1"/>
</dbReference>
<evidence type="ECO:0000256" key="2">
    <source>
        <dbReference type="ARBA" id="ARBA00022603"/>
    </source>
</evidence>
<keyword evidence="1 7" id="KW-0820">tRNA-binding</keyword>
<dbReference type="InterPro" id="IPR002905">
    <property type="entry name" value="Trm1"/>
</dbReference>
<reference evidence="10" key="1">
    <citation type="journal article" date="2021" name="Proc. Natl. Acad. Sci. U.S.A.">
        <title>Three genomes in the algal genus Volvox reveal the fate of a haploid sex-determining region after a transition to homothallism.</title>
        <authorList>
            <person name="Yamamoto K."/>
            <person name="Hamaji T."/>
            <person name="Kawai-Toyooka H."/>
            <person name="Matsuzaki R."/>
            <person name="Takahashi F."/>
            <person name="Nishimura Y."/>
            <person name="Kawachi M."/>
            <person name="Noguchi H."/>
            <person name="Minakuchi Y."/>
            <person name="Umen J.G."/>
            <person name="Toyoda A."/>
            <person name="Nozaki H."/>
        </authorList>
    </citation>
    <scope>NUCLEOTIDE SEQUENCE</scope>
    <source>
        <strain evidence="10">NIES-3785</strain>
        <strain evidence="9">NIES-3786</strain>
    </source>
</reference>
<keyword evidence="3 7" id="KW-0808">Transferase</keyword>
<evidence type="ECO:0000256" key="3">
    <source>
        <dbReference type="ARBA" id="ARBA00022679"/>
    </source>
</evidence>
<proteinExistence type="inferred from homology"/>
<dbReference type="SUPFAM" id="SSF53335">
    <property type="entry name" value="S-adenosyl-L-methionine-dependent methyltransferases"/>
    <property type="match status" value="2"/>
</dbReference>
<evidence type="ECO:0000256" key="1">
    <source>
        <dbReference type="ARBA" id="ARBA00022555"/>
    </source>
</evidence>
<organism evidence="10 11">
    <name type="scientific">Volvox reticuliferus</name>
    <dbReference type="NCBI Taxonomy" id="1737510"/>
    <lineage>
        <taxon>Eukaryota</taxon>
        <taxon>Viridiplantae</taxon>
        <taxon>Chlorophyta</taxon>
        <taxon>core chlorophytes</taxon>
        <taxon>Chlorophyceae</taxon>
        <taxon>CS clade</taxon>
        <taxon>Chlamydomonadales</taxon>
        <taxon>Volvocaceae</taxon>
        <taxon>Volvox</taxon>
    </lineage>
</organism>
<evidence type="ECO:0000256" key="7">
    <source>
        <dbReference type="PROSITE-ProRule" id="PRU00958"/>
    </source>
</evidence>
<dbReference type="Gene3D" id="3.30.56.70">
    <property type="entry name" value="N2,N2-dimethylguanosine tRNA methyltransferase, C-terminal domain"/>
    <property type="match status" value="1"/>
</dbReference>
<keyword evidence="4 7" id="KW-0949">S-adenosyl-L-methionine</keyword>
<gene>
    <name evidence="9" type="ORF">Vretifemale_2895</name>
    <name evidence="10" type="ORF">Vretimale_4309</name>
</gene>
<keyword evidence="2 7" id="KW-0489">Methyltransferase</keyword>
<evidence type="ECO:0008006" key="13">
    <source>
        <dbReference type="Google" id="ProtNLM"/>
    </source>
</evidence>
<feature type="region of interest" description="Disordered" evidence="8">
    <location>
        <begin position="248"/>
        <end position="288"/>
    </location>
</feature>
<dbReference type="Gene3D" id="3.40.50.150">
    <property type="entry name" value="Vaccinia Virus protein VP39"/>
    <property type="match status" value="2"/>
</dbReference>
<evidence type="ECO:0000256" key="8">
    <source>
        <dbReference type="SAM" id="MobiDB-lite"/>
    </source>
</evidence>
<dbReference type="GO" id="GO:0016423">
    <property type="term" value="F:tRNA (guanine) methyltransferase activity"/>
    <property type="evidence" value="ECO:0007669"/>
    <property type="project" value="InterPro"/>
</dbReference>
<dbReference type="EMBL" id="BNCP01000004">
    <property type="protein sequence ID" value="GIL72541.1"/>
    <property type="molecule type" value="Genomic_DNA"/>
</dbReference>
<keyword evidence="12" id="KW-1185">Reference proteome</keyword>
<accession>A0A8J4DAI8</accession>
<evidence type="ECO:0000313" key="12">
    <source>
        <dbReference type="Proteomes" id="UP000747110"/>
    </source>
</evidence>
<dbReference type="EMBL" id="BNCQ01000006">
    <property type="protein sequence ID" value="GIL99032.1"/>
    <property type="molecule type" value="Genomic_DNA"/>
</dbReference>
<feature type="region of interest" description="Disordered" evidence="8">
    <location>
        <begin position="457"/>
        <end position="545"/>
    </location>
</feature>
<feature type="compositionally biased region" description="Low complexity" evidence="8">
    <location>
        <begin position="258"/>
        <end position="271"/>
    </location>
</feature>
<evidence type="ECO:0000313" key="9">
    <source>
        <dbReference type="EMBL" id="GIL72541.1"/>
    </source>
</evidence>
<evidence type="ECO:0000313" key="11">
    <source>
        <dbReference type="Proteomes" id="UP000722791"/>
    </source>
</evidence>
<protein>
    <recommendedName>
        <fullName evidence="13">tRNA (guanine(26)-N(2))-dimethyltransferase</fullName>
    </recommendedName>
</protein>
<evidence type="ECO:0000256" key="4">
    <source>
        <dbReference type="ARBA" id="ARBA00022691"/>
    </source>
</evidence>
<dbReference type="PANTHER" id="PTHR10631:SF9">
    <property type="entry name" value="TRNA (GUANINE(26)-N(2))-DIMETHYLTRANSFERASE"/>
    <property type="match status" value="1"/>
</dbReference>
<dbReference type="OrthoDB" id="5186at2759"/>
<name>A0A8J4DAI8_9CHLO</name>
<dbReference type="GO" id="GO:0005634">
    <property type="term" value="C:nucleus"/>
    <property type="evidence" value="ECO:0007669"/>
    <property type="project" value="TreeGrafter"/>
</dbReference>
<feature type="compositionally biased region" description="Polar residues" evidence="8">
    <location>
        <begin position="475"/>
        <end position="485"/>
    </location>
</feature>
<keyword evidence="5 7" id="KW-0819">tRNA processing</keyword>
<evidence type="ECO:0000256" key="5">
    <source>
        <dbReference type="ARBA" id="ARBA00022694"/>
    </source>
</evidence>
<feature type="compositionally biased region" description="Polar residues" evidence="8">
    <location>
        <begin position="493"/>
        <end position="503"/>
    </location>
</feature>